<feature type="transmembrane region" description="Helical" evidence="5">
    <location>
        <begin position="113"/>
        <end position="138"/>
    </location>
</feature>
<comment type="subcellular location">
    <subcellularLocation>
        <location evidence="1">Membrane</location>
    </subcellularLocation>
</comment>
<name>A0A088E3T2_9CREN</name>
<sequence>MVMSRNESRILALTISSIIAMIVIGGAIYVLGSMKLLPGNYILYLELVIWIVGVLLVTYLFSVLIRRRLSTVIGVDNASSLGFVIRVIGYALALAGAVSVFKVGLGEALAAGGFAGLVLGLASQDVLSNVFGGIMLLLSRPYKVGQRITVSTWQYGLDFPTYSPKYFSTDYLIPGYTGTVVDITLLYTIIQTDELAELRIPNSIMIQAAIFVHDKEEKRKVRTRYEISKDFDPDMVAEKIKEELSHMDNLLAPPVVRVLEATQTTFVFGIDVIAKSVYEEPVRSEVIKRVTRVVRSLSQEEKVNGSK</sequence>
<protein>
    <submittedName>
        <fullName evidence="7">MscS Mechanosensitive ion channel</fullName>
    </submittedName>
</protein>
<evidence type="ECO:0000256" key="1">
    <source>
        <dbReference type="ARBA" id="ARBA00004370"/>
    </source>
</evidence>
<feature type="transmembrane region" description="Helical" evidence="5">
    <location>
        <begin position="12"/>
        <end position="31"/>
    </location>
</feature>
<organism evidence="7 8">
    <name type="scientific">Metallosphaera sedula</name>
    <dbReference type="NCBI Taxonomy" id="43687"/>
    <lineage>
        <taxon>Archaea</taxon>
        <taxon>Thermoproteota</taxon>
        <taxon>Thermoprotei</taxon>
        <taxon>Sulfolobales</taxon>
        <taxon>Sulfolobaceae</taxon>
        <taxon>Metallosphaera</taxon>
    </lineage>
</organism>
<feature type="domain" description="Mechanosensitive ion channel MscS" evidence="6">
    <location>
        <begin position="125"/>
        <end position="209"/>
    </location>
</feature>
<evidence type="ECO:0000256" key="5">
    <source>
        <dbReference type="SAM" id="Phobius"/>
    </source>
</evidence>
<evidence type="ECO:0000313" key="8">
    <source>
        <dbReference type="Proteomes" id="UP000029084"/>
    </source>
</evidence>
<dbReference type="Pfam" id="PF00924">
    <property type="entry name" value="MS_channel_2nd"/>
    <property type="match status" value="1"/>
</dbReference>
<dbReference type="InterPro" id="IPR006685">
    <property type="entry name" value="MscS_channel_2nd"/>
</dbReference>
<dbReference type="OMA" id="NNDHYWQ"/>
<proteinExistence type="predicted"/>
<dbReference type="PANTHER" id="PTHR30221">
    <property type="entry name" value="SMALL-CONDUCTANCE MECHANOSENSITIVE CHANNEL"/>
    <property type="match status" value="1"/>
</dbReference>
<reference evidence="7 8" key="1">
    <citation type="journal article" date="2014" name="J. Bacteriol.">
        <title>Role of an Archaeal PitA Transporter in the Copper and Arsenic Resistance of Metallosphaera sedula, an Extreme Thermoacidophile.</title>
        <authorList>
            <person name="McCarthy S."/>
            <person name="Ai C."/>
            <person name="Wheaton G."/>
            <person name="Tevatia R."/>
            <person name="Eckrich V."/>
            <person name="Kelly R."/>
            <person name="Blum P."/>
        </authorList>
    </citation>
    <scope>NUCLEOTIDE SEQUENCE [LARGE SCALE GENOMIC DNA]</scope>
    <source>
        <strain evidence="7 8">CuR1</strain>
    </source>
</reference>
<dbReference type="EMBL" id="CP008822">
    <property type="protein sequence ID" value="AIM26981.1"/>
    <property type="molecule type" value="Genomic_DNA"/>
</dbReference>
<dbReference type="AlphaFoldDB" id="A0A088E3T2"/>
<evidence type="ECO:0000256" key="2">
    <source>
        <dbReference type="ARBA" id="ARBA00022692"/>
    </source>
</evidence>
<accession>A0A088E3T2</accession>
<evidence type="ECO:0000259" key="6">
    <source>
        <dbReference type="Pfam" id="PF00924"/>
    </source>
</evidence>
<dbReference type="InterPro" id="IPR023408">
    <property type="entry name" value="MscS_beta-dom_sf"/>
</dbReference>
<dbReference type="GO" id="GO:0016020">
    <property type="term" value="C:membrane"/>
    <property type="evidence" value="ECO:0007669"/>
    <property type="project" value="UniProtKB-SubCell"/>
</dbReference>
<evidence type="ECO:0000313" key="7">
    <source>
        <dbReference type="EMBL" id="AIM26981.1"/>
    </source>
</evidence>
<dbReference type="InterPro" id="IPR045275">
    <property type="entry name" value="MscS_archaea/bacteria_type"/>
</dbReference>
<gene>
    <name evidence="7" type="ORF">HA72_0820</name>
</gene>
<dbReference type="Gene3D" id="2.30.30.60">
    <property type="match status" value="1"/>
</dbReference>
<evidence type="ECO:0000256" key="4">
    <source>
        <dbReference type="ARBA" id="ARBA00023136"/>
    </source>
</evidence>
<keyword evidence="2 5" id="KW-0812">Transmembrane</keyword>
<evidence type="ECO:0000256" key="3">
    <source>
        <dbReference type="ARBA" id="ARBA00022989"/>
    </source>
</evidence>
<dbReference type="PANTHER" id="PTHR30221:SF1">
    <property type="entry name" value="SMALL-CONDUCTANCE MECHANOSENSITIVE CHANNEL"/>
    <property type="match status" value="1"/>
</dbReference>
<dbReference type="Gene3D" id="1.10.287.1260">
    <property type="match status" value="1"/>
</dbReference>
<keyword evidence="4 5" id="KW-0472">Membrane</keyword>
<keyword evidence="3 5" id="KW-1133">Transmembrane helix</keyword>
<dbReference type="Proteomes" id="UP000029084">
    <property type="component" value="Chromosome"/>
</dbReference>
<feature type="transmembrane region" description="Helical" evidence="5">
    <location>
        <begin position="83"/>
        <end position="101"/>
    </location>
</feature>
<dbReference type="GO" id="GO:0008381">
    <property type="term" value="F:mechanosensitive monoatomic ion channel activity"/>
    <property type="evidence" value="ECO:0007669"/>
    <property type="project" value="InterPro"/>
</dbReference>
<dbReference type="InterPro" id="IPR010920">
    <property type="entry name" value="LSM_dom_sf"/>
</dbReference>
<dbReference type="SUPFAM" id="SSF50182">
    <property type="entry name" value="Sm-like ribonucleoproteins"/>
    <property type="match status" value="1"/>
</dbReference>
<feature type="transmembrane region" description="Helical" evidence="5">
    <location>
        <begin position="43"/>
        <end position="62"/>
    </location>
</feature>